<dbReference type="PANTHER" id="PTHR46481">
    <property type="entry name" value="ZINC FINGER BED DOMAIN-CONTAINING PROTEIN 4"/>
    <property type="match status" value="1"/>
</dbReference>
<sequence length="515" mass="59761">MSVPSSMDSIDGVSNSSKRKKLSGSQNTLRSNVWLEFERSKDKQSAICKHCKETFRVNGTSSLRNHLNRCFMKKQNESGQERSRKDEGTPSTKMIKFCQERSRKDFSEMIVKHNYPFSMVEHEYFRKFVNNLQPHFDLKHRNTVRGDIVKLYKEEKNALYSILGKLSSRVSLTTDLWTAQCTRDSYMCLTVHYIDDDWVLRNKILNFRLMDCSQTGSELERIIMKCLFDWNVDKKVSTITVDNASSNDVMVSLLKANLNQDKLLVFNGKFFHIRCTTHILNLIVKDGLSAMGNTLNRIRESCKWNSTYQMISTALIYEKAFKRLHMKDEDFKTNPSPEEWVLAQKICTCLKNFYSSTMSLSGMDYPTADLYFSNVCEIHIALLEWKKSVTEEVKKMADSMYEKFKKYWSSCCLILAVAFVLNPGFKLKFVENYYSIIYGDYESAFQTRKVREAMIEIYSEYSPPTTNPLFTSQPSSSSSSQQLFEENSPNSNISIRFESWYQVDDDLCSTVAFSA</sequence>
<dbReference type="GO" id="GO:0009791">
    <property type="term" value="P:post-embryonic development"/>
    <property type="evidence" value="ECO:0007669"/>
    <property type="project" value="UniProtKB-ARBA"/>
</dbReference>
<protein>
    <recommendedName>
        <fullName evidence="14">BED-type domain-containing protein</fullName>
    </recommendedName>
</protein>
<evidence type="ECO:0000256" key="3">
    <source>
        <dbReference type="ARBA" id="ARBA00022771"/>
    </source>
</evidence>
<dbReference type="Proteomes" id="UP000230069">
    <property type="component" value="Unassembled WGS sequence"/>
</dbReference>
<evidence type="ECO:0000259" key="10">
    <source>
        <dbReference type="Pfam" id="PF02892"/>
    </source>
</evidence>
<keyword evidence="6" id="KW-0238">DNA-binding</keyword>
<evidence type="ECO:0000259" key="11">
    <source>
        <dbReference type="Pfam" id="PF14372"/>
    </source>
</evidence>
<keyword evidence="13" id="KW-1185">Reference proteome</keyword>
<feature type="compositionally biased region" description="Polar residues" evidence="9">
    <location>
        <begin position="1"/>
        <end position="16"/>
    </location>
</feature>
<feature type="region of interest" description="Disordered" evidence="9">
    <location>
        <begin position="72"/>
        <end position="91"/>
    </location>
</feature>
<dbReference type="EMBL" id="KZ305047">
    <property type="protein sequence ID" value="PIA37163.1"/>
    <property type="molecule type" value="Genomic_DNA"/>
</dbReference>
<dbReference type="GO" id="GO:0003677">
    <property type="term" value="F:DNA binding"/>
    <property type="evidence" value="ECO:0007669"/>
    <property type="project" value="UniProtKB-KW"/>
</dbReference>
<dbReference type="PANTHER" id="PTHR46481:SF10">
    <property type="entry name" value="ZINC FINGER BED DOMAIN-CONTAINING PROTEIN 39"/>
    <property type="match status" value="1"/>
</dbReference>
<evidence type="ECO:0000256" key="2">
    <source>
        <dbReference type="ARBA" id="ARBA00022723"/>
    </source>
</evidence>
<feature type="domain" description="hAT-like transposase RNase-H fold" evidence="11">
    <location>
        <begin position="361"/>
        <end position="461"/>
    </location>
</feature>
<dbReference type="GO" id="GO:0008270">
    <property type="term" value="F:zinc ion binding"/>
    <property type="evidence" value="ECO:0007669"/>
    <property type="project" value="UniProtKB-KW"/>
</dbReference>
<evidence type="ECO:0000256" key="5">
    <source>
        <dbReference type="ARBA" id="ARBA00023015"/>
    </source>
</evidence>
<evidence type="ECO:0000313" key="12">
    <source>
        <dbReference type="EMBL" id="PIA37163.1"/>
    </source>
</evidence>
<evidence type="ECO:0000256" key="9">
    <source>
        <dbReference type="SAM" id="MobiDB-lite"/>
    </source>
</evidence>
<dbReference type="SMART" id="SM00614">
    <property type="entry name" value="ZnF_BED"/>
    <property type="match status" value="1"/>
</dbReference>
<feature type="region of interest" description="Disordered" evidence="9">
    <location>
        <begin position="465"/>
        <end position="486"/>
    </location>
</feature>
<dbReference type="SUPFAM" id="SSF140996">
    <property type="entry name" value="Hermes dimerisation domain"/>
    <property type="match status" value="1"/>
</dbReference>
<evidence type="ECO:0000256" key="6">
    <source>
        <dbReference type="ARBA" id="ARBA00023125"/>
    </source>
</evidence>
<dbReference type="Pfam" id="PF14372">
    <property type="entry name" value="hAT-like_RNase-H"/>
    <property type="match status" value="1"/>
</dbReference>
<keyword evidence="3" id="KW-0863">Zinc-finger</keyword>
<keyword evidence="5" id="KW-0805">Transcription regulation</keyword>
<feature type="domain" description="BED-type" evidence="10">
    <location>
        <begin position="31"/>
        <end position="70"/>
    </location>
</feature>
<evidence type="ECO:0000313" key="13">
    <source>
        <dbReference type="Proteomes" id="UP000230069"/>
    </source>
</evidence>
<comment type="subcellular location">
    <subcellularLocation>
        <location evidence="1">Nucleus</location>
    </subcellularLocation>
</comment>
<feature type="compositionally biased region" description="Basic and acidic residues" evidence="9">
    <location>
        <begin position="74"/>
        <end position="88"/>
    </location>
</feature>
<evidence type="ECO:0000256" key="4">
    <source>
        <dbReference type="ARBA" id="ARBA00022833"/>
    </source>
</evidence>
<dbReference type="SUPFAM" id="SSF53098">
    <property type="entry name" value="Ribonuclease H-like"/>
    <property type="match status" value="1"/>
</dbReference>
<dbReference type="InterPro" id="IPR036236">
    <property type="entry name" value="Znf_C2H2_sf"/>
</dbReference>
<feature type="region of interest" description="Disordered" evidence="9">
    <location>
        <begin position="1"/>
        <end position="25"/>
    </location>
</feature>
<keyword evidence="4" id="KW-0862">Zinc</keyword>
<dbReference type="InterPro" id="IPR025525">
    <property type="entry name" value="hAT-like_transposase_RNase-H"/>
</dbReference>
<accession>A0A2G5D0X7</accession>
<gene>
    <name evidence="12" type="ORF">AQUCO_03000025v1</name>
</gene>
<evidence type="ECO:0008006" key="14">
    <source>
        <dbReference type="Google" id="ProtNLM"/>
    </source>
</evidence>
<name>A0A2G5D0X7_AQUCA</name>
<dbReference type="InParanoid" id="A0A2G5D0X7"/>
<keyword evidence="8" id="KW-0539">Nucleus</keyword>
<reference evidence="12 13" key="1">
    <citation type="submission" date="2017-09" db="EMBL/GenBank/DDBJ databases">
        <title>WGS assembly of Aquilegia coerulea Goldsmith.</title>
        <authorList>
            <person name="Hodges S."/>
            <person name="Kramer E."/>
            <person name="Nordborg M."/>
            <person name="Tomkins J."/>
            <person name="Borevitz J."/>
            <person name="Derieg N."/>
            <person name="Yan J."/>
            <person name="Mihaltcheva S."/>
            <person name="Hayes R.D."/>
            <person name="Rokhsar D."/>
        </authorList>
    </citation>
    <scope>NUCLEOTIDE SEQUENCE [LARGE SCALE GENOMIC DNA]</scope>
    <source>
        <strain evidence="13">cv. Goldsmith</strain>
    </source>
</reference>
<dbReference type="Pfam" id="PF02892">
    <property type="entry name" value="zf-BED"/>
    <property type="match status" value="1"/>
</dbReference>
<keyword evidence="7" id="KW-0804">Transcription</keyword>
<dbReference type="OrthoDB" id="1900170at2759"/>
<organism evidence="12 13">
    <name type="scientific">Aquilegia coerulea</name>
    <name type="common">Rocky mountain columbine</name>
    <dbReference type="NCBI Taxonomy" id="218851"/>
    <lineage>
        <taxon>Eukaryota</taxon>
        <taxon>Viridiplantae</taxon>
        <taxon>Streptophyta</taxon>
        <taxon>Embryophyta</taxon>
        <taxon>Tracheophyta</taxon>
        <taxon>Spermatophyta</taxon>
        <taxon>Magnoliopsida</taxon>
        <taxon>Ranunculales</taxon>
        <taxon>Ranunculaceae</taxon>
        <taxon>Thalictroideae</taxon>
        <taxon>Aquilegia</taxon>
    </lineage>
</organism>
<proteinExistence type="predicted"/>
<evidence type="ECO:0000256" key="8">
    <source>
        <dbReference type="ARBA" id="ARBA00023242"/>
    </source>
</evidence>
<dbReference type="SUPFAM" id="SSF57667">
    <property type="entry name" value="beta-beta-alpha zinc fingers"/>
    <property type="match status" value="1"/>
</dbReference>
<dbReference type="InterPro" id="IPR052035">
    <property type="entry name" value="ZnF_BED_domain_contain"/>
</dbReference>
<dbReference type="InterPro" id="IPR012337">
    <property type="entry name" value="RNaseH-like_sf"/>
</dbReference>
<feature type="compositionally biased region" description="Low complexity" evidence="9">
    <location>
        <begin position="472"/>
        <end position="482"/>
    </location>
</feature>
<dbReference type="AlphaFoldDB" id="A0A2G5D0X7"/>
<evidence type="ECO:0000256" key="1">
    <source>
        <dbReference type="ARBA" id="ARBA00004123"/>
    </source>
</evidence>
<evidence type="ECO:0000256" key="7">
    <source>
        <dbReference type="ARBA" id="ARBA00023163"/>
    </source>
</evidence>
<keyword evidence="2" id="KW-0479">Metal-binding</keyword>
<dbReference type="InterPro" id="IPR003656">
    <property type="entry name" value="Znf_BED"/>
</dbReference>
<dbReference type="GO" id="GO:0005634">
    <property type="term" value="C:nucleus"/>
    <property type="evidence" value="ECO:0007669"/>
    <property type="project" value="UniProtKB-SubCell"/>
</dbReference>